<name>A0A665X0P3_ECHNA</name>
<accession>A0A665X0P3</accession>
<feature type="chain" id="PRO_5025331721" evidence="2">
    <location>
        <begin position="27"/>
        <end position="230"/>
    </location>
</feature>
<organism evidence="3 4">
    <name type="scientific">Echeneis naucrates</name>
    <name type="common">Live sharksucker</name>
    <dbReference type="NCBI Taxonomy" id="173247"/>
    <lineage>
        <taxon>Eukaryota</taxon>
        <taxon>Metazoa</taxon>
        <taxon>Chordata</taxon>
        <taxon>Craniata</taxon>
        <taxon>Vertebrata</taxon>
        <taxon>Euteleostomi</taxon>
        <taxon>Actinopterygii</taxon>
        <taxon>Neopterygii</taxon>
        <taxon>Teleostei</taxon>
        <taxon>Neoteleostei</taxon>
        <taxon>Acanthomorphata</taxon>
        <taxon>Carangaria</taxon>
        <taxon>Carangiformes</taxon>
        <taxon>Echeneidae</taxon>
        <taxon>Echeneis</taxon>
    </lineage>
</organism>
<dbReference type="PANTHER" id="PTHR43696">
    <property type="entry name" value="COILED-COIL DOMAIN-CONTAINING PROTEIN 157"/>
    <property type="match status" value="1"/>
</dbReference>
<protein>
    <submittedName>
        <fullName evidence="3">Uncharacterized protein</fullName>
    </submittedName>
</protein>
<feature type="coiled-coil region" evidence="1">
    <location>
        <begin position="21"/>
        <end position="111"/>
    </location>
</feature>
<reference evidence="3" key="3">
    <citation type="submission" date="2025-09" db="UniProtKB">
        <authorList>
            <consortium name="Ensembl"/>
        </authorList>
    </citation>
    <scope>IDENTIFICATION</scope>
</reference>
<dbReference type="AlphaFoldDB" id="A0A665X0P3"/>
<dbReference type="PANTHER" id="PTHR43696:SF9">
    <property type="entry name" value="COILED-COIL DOMAIN-CONTAINING PROTEIN 157"/>
    <property type="match status" value="1"/>
</dbReference>
<dbReference type="Proteomes" id="UP000472264">
    <property type="component" value="Chromosome 9"/>
</dbReference>
<evidence type="ECO:0000256" key="2">
    <source>
        <dbReference type="SAM" id="SignalP"/>
    </source>
</evidence>
<dbReference type="InParanoid" id="A0A665X0P3"/>
<reference evidence="3" key="2">
    <citation type="submission" date="2025-08" db="UniProtKB">
        <authorList>
            <consortium name="Ensembl"/>
        </authorList>
    </citation>
    <scope>IDENTIFICATION</scope>
</reference>
<keyword evidence="4" id="KW-1185">Reference proteome</keyword>
<dbReference type="InterPro" id="IPR029681">
    <property type="entry name" value="CCDC157"/>
</dbReference>
<feature type="coiled-coil region" evidence="1">
    <location>
        <begin position="143"/>
        <end position="177"/>
    </location>
</feature>
<sequence>VKRRRCRKKWSPLTLFLLLCIQSMQAKQKSLLERVDALDKECEELQRQLGDREERHIELDNELQQMSEEKEQLQSKLAHHQDLCLKLEKEKQRLEKNIGDLNNSVDELKQYLQTSKEKERLLVAFPELSPQAQAQPQSTGNVLLDMKQQLEANSIRIKVLEQENAILHNSIEKLGERTQYNAARVAGYMTHSNNPACVFTADDSYCPAAIGSVYRLKSNANSDRQRDVAI</sequence>
<feature type="signal peptide" evidence="2">
    <location>
        <begin position="1"/>
        <end position="26"/>
    </location>
</feature>
<reference evidence="3" key="1">
    <citation type="submission" date="2021-04" db="EMBL/GenBank/DDBJ databases">
        <authorList>
            <consortium name="Wellcome Sanger Institute Data Sharing"/>
        </authorList>
    </citation>
    <scope>NUCLEOTIDE SEQUENCE [LARGE SCALE GENOMIC DNA]</scope>
</reference>
<evidence type="ECO:0000313" key="4">
    <source>
        <dbReference type="Proteomes" id="UP000472264"/>
    </source>
</evidence>
<dbReference type="OMA" id="CLDQECE"/>
<evidence type="ECO:0000256" key="1">
    <source>
        <dbReference type="SAM" id="Coils"/>
    </source>
</evidence>
<dbReference type="Ensembl" id="ENSENLT00000050717.1">
    <property type="protein sequence ID" value="ENSENLP00000049502.1"/>
    <property type="gene ID" value="ENSENLG00000020834.1"/>
</dbReference>
<evidence type="ECO:0000313" key="3">
    <source>
        <dbReference type="Ensembl" id="ENSENLP00000049502.1"/>
    </source>
</evidence>
<proteinExistence type="predicted"/>
<dbReference type="Gene3D" id="1.20.5.340">
    <property type="match status" value="1"/>
</dbReference>
<keyword evidence="1" id="KW-0175">Coiled coil</keyword>
<keyword evidence="2" id="KW-0732">Signal</keyword>